<name>A0A318L4B1_9FIRM</name>
<organism evidence="1 2">
    <name type="scientific">Dielma fastidiosa</name>
    <dbReference type="NCBI Taxonomy" id="1034346"/>
    <lineage>
        <taxon>Bacteria</taxon>
        <taxon>Bacillati</taxon>
        <taxon>Bacillota</taxon>
        <taxon>Erysipelotrichia</taxon>
        <taxon>Erysipelotrichales</taxon>
        <taxon>Erysipelotrichaceae</taxon>
        <taxon>Dielma</taxon>
    </lineage>
</organism>
<accession>A0A318L4B1</accession>
<dbReference type="Proteomes" id="UP000247612">
    <property type="component" value="Unassembled WGS sequence"/>
</dbReference>
<evidence type="ECO:0000313" key="2">
    <source>
        <dbReference type="Proteomes" id="UP000247612"/>
    </source>
</evidence>
<protein>
    <submittedName>
        <fullName evidence="1">Uncharacterized protein</fullName>
    </submittedName>
</protein>
<gene>
    <name evidence="1" type="ORF">DES51_11533</name>
</gene>
<comment type="caution">
    <text evidence="1">The sequence shown here is derived from an EMBL/GenBank/DDBJ whole genome shotgun (WGS) entry which is preliminary data.</text>
</comment>
<proteinExistence type="predicted"/>
<sequence length="48" mass="5665">MKRIKAACLLQTIHFQLKDELGHAVAVKAIKDELEHYKIQLERKNTKY</sequence>
<keyword evidence="2" id="KW-1185">Reference proteome</keyword>
<evidence type="ECO:0000313" key="1">
    <source>
        <dbReference type="EMBL" id="PXX76056.1"/>
    </source>
</evidence>
<reference evidence="1 2" key="1">
    <citation type="submission" date="2018-05" db="EMBL/GenBank/DDBJ databases">
        <title>Genomic Encyclopedia of Type Strains, Phase IV (KMG-IV): sequencing the most valuable type-strain genomes for metagenomic binning, comparative biology and taxonomic classification.</title>
        <authorList>
            <person name="Goeker M."/>
        </authorList>
    </citation>
    <scope>NUCLEOTIDE SEQUENCE [LARGE SCALE GENOMIC DNA]</scope>
    <source>
        <strain evidence="1 2">JC118</strain>
    </source>
</reference>
<dbReference type="RefSeq" id="WP_022939361.1">
    <property type="nucleotide sequence ID" value="NZ_CABKRQ010000009.1"/>
</dbReference>
<dbReference type="EMBL" id="QJKH01000015">
    <property type="protein sequence ID" value="PXX76056.1"/>
    <property type="molecule type" value="Genomic_DNA"/>
</dbReference>
<dbReference type="AlphaFoldDB" id="A0A318L4B1"/>